<dbReference type="PANTHER" id="PTHR10668:SF103">
    <property type="entry name" value="PYRIDINE NUCLEOTIDE-DISULFIDE OXIDOREDUCTASE DOMAIN-CONTAINING PROTEIN 2"/>
    <property type="match status" value="1"/>
</dbReference>
<comment type="caution">
    <text evidence="6">The sequence shown here is derived from an EMBL/GenBank/DDBJ whole genome shotgun (WGS) entry which is preliminary data.</text>
</comment>
<proteinExistence type="predicted"/>
<comment type="function">
    <text evidence="2">Probable oxidoreductase that may play a role as regulator of mitochondrial function.</text>
</comment>
<dbReference type="Gene3D" id="3.50.50.60">
    <property type="entry name" value="FAD/NAD(P)-binding domain"/>
    <property type="match status" value="1"/>
</dbReference>
<dbReference type="AlphaFoldDB" id="X1DJ67"/>
<evidence type="ECO:0000259" key="5">
    <source>
        <dbReference type="Pfam" id="PF01593"/>
    </source>
</evidence>
<evidence type="ECO:0000256" key="3">
    <source>
        <dbReference type="ARBA" id="ARBA00038825"/>
    </source>
</evidence>
<comment type="subcellular location">
    <subcellularLocation>
        <location evidence="1">Mitochondrion matrix</location>
    </subcellularLocation>
</comment>
<accession>X1DJ67</accession>
<name>X1DJ67_9ZZZZ</name>
<dbReference type="InterPro" id="IPR036188">
    <property type="entry name" value="FAD/NAD-bd_sf"/>
</dbReference>
<dbReference type="EMBL" id="BART01020642">
    <property type="protein sequence ID" value="GAH05044.1"/>
    <property type="molecule type" value="Genomic_DNA"/>
</dbReference>
<dbReference type="PANTHER" id="PTHR10668">
    <property type="entry name" value="PHYTOENE DEHYDROGENASE"/>
    <property type="match status" value="1"/>
</dbReference>
<feature type="domain" description="Amine oxidase" evidence="5">
    <location>
        <begin position="3"/>
        <end position="275"/>
    </location>
</feature>
<evidence type="ECO:0000313" key="6">
    <source>
        <dbReference type="EMBL" id="GAH05044.1"/>
    </source>
</evidence>
<dbReference type="Pfam" id="PF01593">
    <property type="entry name" value="Amino_oxidase"/>
    <property type="match status" value="1"/>
</dbReference>
<evidence type="ECO:0000256" key="2">
    <source>
        <dbReference type="ARBA" id="ARBA00037217"/>
    </source>
</evidence>
<sequence>GKAGFKTLVLERRPMVGGAVVTEEFHPGYRISTISYVVSLLQNKVIDDLQLKDHGFEMIKMDGTLSVCGDDYLFFNDDEAHDRKEVERFSKTDYEAMEAFEEMFQEVGGVIRNQMLKEPPTLEGGFSDLLKFGSMGLELRRLSPELRHRLLQILTSSAYDLIDRWFESSMIKSMYGAACFSGNYASLRQPGSAIPLFHTTIGEIEGERGAWRLVRGGMGGLTQAMAAFAESRGADIRTSAAVDEIVVENGRATGVRLDTGETFSGRCVLANTDPKRTFLKLIDPVHLDPEFT</sequence>
<evidence type="ECO:0000256" key="4">
    <source>
        <dbReference type="ARBA" id="ARBA00040298"/>
    </source>
</evidence>
<feature type="non-terminal residue" evidence="6">
    <location>
        <position position="292"/>
    </location>
</feature>
<dbReference type="GO" id="GO:0016491">
    <property type="term" value="F:oxidoreductase activity"/>
    <property type="evidence" value="ECO:0007669"/>
    <property type="project" value="InterPro"/>
</dbReference>
<comment type="subunit">
    <text evidence="3">Interacts with COX5B; this interaction may contribute to localize PYROXD2 to the inner face of the inner mitochondrial membrane.</text>
</comment>
<gene>
    <name evidence="6" type="ORF">S01H4_38289</name>
</gene>
<protein>
    <recommendedName>
        <fullName evidence="4">Pyridine nucleotide-disulfide oxidoreductase domain-containing protein 2</fullName>
    </recommendedName>
</protein>
<reference evidence="6" key="1">
    <citation type="journal article" date="2014" name="Front. Microbiol.">
        <title>High frequency of phylogenetically diverse reductive dehalogenase-homologous genes in deep subseafloor sedimentary metagenomes.</title>
        <authorList>
            <person name="Kawai M."/>
            <person name="Futagami T."/>
            <person name="Toyoda A."/>
            <person name="Takaki Y."/>
            <person name="Nishi S."/>
            <person name="Hori S."/>
            <person name="Arai W."/>
            <person name="Tsubouchi T."/>
            <person name="Morono Y."/>
            <person name="Uchiyama I."/>
            <person name="Ito T."/>
            <person name="Fujiyama A."/>
            <person name="Inagaki F."/>
            <person name="Takami H."/>
        </authorList>
    </citation>
    <scope>NUCLEOTIDE SEQUENCE</scope>
    <source>
        <strain evidence="6">Expedition CK06-06</strain>
    </source>
</reference>
<dbReference type="InterPro" id="IPR002937">
    <property type="entry name" value="Amino_oxidase"/>
</dbReference>
<evidence type="ECO:0000256" key="1">
    <source>
        <dbReference type="ARBA" id="ARBA00004305"/>
    </source>
</evidence>
<feature type="non-terminal residue" evidence="6">
    <location>
        <position position="1"/>
    </location>
</feature>
<dbReference type="SUPFAM" id="SSF51905">
    <property type="entry name" value="FAD/NAD(P)-binding domain"/>
    <property type="match status" value="1"/>
</dbReference>
<organism evidence="6">
    <name type="scientific">marine sediment metagenome</name>
    <dbReference type="NCBI Taxonomy" id="412755"/>
    <lineage>
        <taxon>unclassified sequences</taxon>
        <taxon>metagenomes</taxon>
        <taxon>ecological metagenomes</taxon>
    </lineage>
</organism>
<dbReference type="GO" id="GO:0005759">
    <property type="term" value="C:mitochondrial matrix"/>
    <property type="evidence" value="ECO:0007669"/>
    <property type="project" value="UniProtKB-SubCell"/>
</dbReference>